<feature type="region of interest" description="Disordered" evidence="3">
    <location>
        <begin position="12"/>
        <end position="44"/>
    </location>
</feature>
<feature type="region of interest" description="Disordered" evidence="3">
    <location>
        <begin position="1034"/>
        <end position="1063"/>
    </location>
</feature>
<feature type="compositionally biased region" description="Basic and acidic residues" evidence="3">
    <location>
        <begin position="332"/>
        <end position="343"/>
    </location>
</feature>
<dbReference type="PANTHER" id="PTHR37981:SF1">
    <property type="entry name" value="SGNH HYDROLASE-TYPE ESTERASE DOMAIN-CONTAINING PROTEIN"/>
    <property type="match status" value="1"/>
</dbReference>
<evidence type="ECO:0000313" key="4">
    <source>
        <dbReference type="EMBL" id="WTU44992.1"/>
    </source>
</evidence>
<dbReference type="GO" id="GO:0004806">
    <property type="term" value="F:triacylglycerol lipase activity"/>
    <property type="evidence" value="ECO:0007669"/>
    <property type="project" value="TreeGrafter"/>
</dbReference>
<feature type="region of interest" description="Disordered" evidence="3">
    <location>
        <begin position="1169"/>
        <end position="1191"/>
    </location>
</feature>
<gene>
    <name evidence="4" type="ORF">OHV25_38200</name>
</gene>
<feature type="active site" evidence="1">
    <location>
        <position position="1341"/>
    </location>
</feature>
<sequence>MTLLVTLCGQAGASEDPKIPDGSTQGWSAEATGQTSKAAREPAGAIPATQREAMQGKGYASSKDVAWTTSGDAEGFHVMVADASHGYEWKTAATLSEPGFEADSWIGNACVSQSGKRAAVAYAPRTFTNKPELMVRGAFTAVVDLESGEVTKLARQATLAYFSPGCGTGEEAVFSQLSQDGDKEVGTRLISVDLARREVGAPLPLNGQVTSAVPTAHGIVAASGGRLVRIGGTGEQTTIARTQGVPFQLRADKDGGVTFIDRAPGPATPKADEGDSQARRVSAEQIMKGNAKPTTLARGPLTDWDLASSADGTVYVTGQAKTEGTLPSSVKNRGDLSKDDRISTRGATAVSTAWAAGEKSPLRAEAEGEGRVIRTELHLLGTGKKTQLETLPGGHPLGRAEERSRGTATSPALLGPGRSTRTAKTSAAGSPSDPVEAERTCAVPRNDIRKQAFQPTPRQVEWAVDQAVAGTLNKQVSRSDGWKGMGMSAYQPQSLFPLHLMYGDTNGVPDRVDDWHIPAQVLLGITAQESNMWQATRFAVPGVTANSLIGNFYGVNYYSDGQQMDPWAIDWAKSDCGYGITQATDGMRLADRGIELTTTQQDAIALDYTANIAAGANILVEKWNQTARAGLTVNDGHPKYLENWFFALWAYNSGFKEKGSDPAGGDAHWGVGFTNNPANPLWKYNRTPFLEKSDGSDDYSHAAHPQDWPYQEKVMGWAARPLAALFSPGDTQPGYRPAWWSSNKDRTSAKPPIDLFCTMQDNNCDAGRIKDGDSNEPGQGACTLDQPENVNPHWLHCWWNTSVQWKDCKARAQCGNAIHRFNDTYPEQPDGTSYPPVCGLSGLPAGTKVVENTPNGSTPAGSANRSCGATASAGTFGFQFANWNNTYPGKMDLHQIGAGNDNHFWFSHTRNKENVQPGTNDGTRLLITGTWTLGEPNIGWSRVLVHLPDHGAHTRQATYVVGGTDSTSPVRVVPQRARENRWMSLGVFRFTGTPSVSLSTHSLDGGGDEDVAWDSVAFQPLPGKPKHQIVAMGDSFSSGEGASNGDDNYYPESNYRDKNNSFTRNACHRSDKAWSRQAQLTGTYTSVGELADTQDPVMDYHLIACSGARTYNILRYPENGELPQLDQGYLDQNTTFVPISIGGNDSRFSDVIQECLIAIGNGSCESGKFDSRDEKIDRDTDGDGRTNTERDKHLQGLPMVKAVPALISEVVREDIVNVLQRIHAKAPNAKVLLMGYPNLISDDASCLRVGPLTIGMSKASNDWLDLLAKHLAAEMATAAKMARDDGIDARFADPTPNFKGKGVCGSPENIHGIVKTLTKSDDPVKDWPLLRDYGLSAQSFHPKISGARLYADAMEWAVNGWVM</sequence>
<dbReference type="InterPro" id="IPR036514">
    <property type="entry name" value="SGNH_hydro_sf"/>
</dbReference>
<dbReference type="PANTHER" id="PTHR37981">
    <property type="entry name" value="LIPASE 2"/>
    <property type="match status" value="1"/>
</dbReference>
<evidence type="ECO:0000256" key="3">
    <source>
        <dbReference type="SAM" id="MobiDB-lite"/>
    </source>
</evidence>
<feature type="disulfide bond" evidence="2">
    <location>
        <begin position="1067"/>
        <end position="1105"/>
    </location>
</feature>
<name>A0AAU2HBU9_9ACTN</name>
<evidence type="ECO:0000256" key="1">
    <source>
        <dbReference type="PIRSR" id="PIRSR637460-1"/>
    </source>
</evidence>
<dbReference type="CDD" id="cd01823">
    <property type="entry name" value="SEST_like"/>
    <property type="match status" value="1"/>
</dbReference>
<feature type="compositionally biased region" description="Polar residues" evidence="3">
    <location>
        <begin position="419"/>
        <end position="429"/>
    </location>
</feature>
<dbReference type="SUPFAM" id="SSF53955">
    <property type="entry name" value="Lysozyme-like"/>
    <property type="match status" value="1"/>
</dbReference>
<dbReference type="EMBL" id="CP108253">
    <property type="protein sequence ID" value="WTU44992.1"/>
    <property type="molecule type" value="Genomic_DNA"/>
</dbReference>
<feature type="compositionally biased region" description="Polar residues" evidence="3">
    <location>
        <begin position="22"/>
        <end position="37"/>
    </location>
</feature>
<dbReference type="GO" id="GO:0019433">
    <property type="term" value="P:triglyceride catabolic process"/>
    <property type="evidence" value="ECO:0007669"/>
    <property type="project" value="TreeGrafter"/>
</dbReference>
<feature type="region of interest" description="Disordered" evidence="3">
    <location>
        <begin position="325"/>
        <end position="344"/>
    </location>
</feature>
<dbReference type="InterPro" id="IPR023346">
    <property type="entry name" value="Lysozyme-like_dom_sf"/>
</dbReference>
<reference evidence="4" key="1">
    <citation type="submission" date="2022-10" db="EMBL/GenBank/DDBJ databases">
        <title>The complete genomes of actinobacterial strains from the NBC collection.</title>
        <authorList>
            <person name="Joergensen T.S."/>
            <person name="Alvarez Arevalo M."/>
            <person name="Sterndorff E.B."/>
            <person name="Faurdal D."/>
            <person name="Vuksanovic O."/>
            <person name="Mourched A.-S."/>
            <person name="Charusanti P."/>
            <person name="Shaw S."/>
            <person name="Blin K."/>
            <person name="Weber T."/>
        </authorList>
    </citation>
    <scope>NUCLEOTIDE SEQUENCE</scope>
    <source>
        <strain evidence="4">NBC_00060</strain>
    </source>
</reference>
<dbReference type="Gene3D" id="3.40.50.1110">
    <property type="entry name" value="SGNH hydrolase"/>
    <property type="match status" value="1"/>
</dbReference>
<proteinExistence type="predicted"/>
<dbReference type="SUPFAM" id="SSF52266">
    <property type="entry name" value="SGNH hydrolase"/>
    <property type="match status" value="1"/>
</dbReference>
<feature type="active site" description="Nucleophile" evidence="1">
    <location>
        <position position="1035"/>
    </location>
</feature>
<evidence type="ECO:0000256" key="2">
    <source>
        <dbReference type="PIRSR" id="PIRSR637460-2"/>
    </source>
</evidence>
<accession>A0AAU2HBU9</accession>
<protein>
    <submittedName>
        <fullName evidence="4">GDSL-type esterase/lipase family protein</fullName>
    </submittedName>
</protein>
<organism evidence="4">
    <name type="scientific">Streptomyces sp. NBC_00060</name>
    <dbReference type="NCBI Taxonomy" id="2975636"/>
    <lineage>
        <taxon>Bacteria</taxon>
        <taxon>Bacillati</taxon>
        <taxon>Actinomycetota</taxon>
        <taxon>Actinomycetes</taxon>
        <taxon>Kitasatosporales</taxon>
        <taxon>Streptomycetaceae</taxon>
        <taxon>Streptomyces</taxon>
    </lineage>
</organism>
<keyword evidence="2" id="KW-1015">Disulfide bond</keyword>
<feature type="region of interest" description="Disordered" evidence="3">
    <location>
        <begin position="386"/>
        <end position="438"/>
    </location>
</feature>
<dbReference type="InterPro" id="IPR037460">
    <property type="entry name" value="SEST-like"/>
</dbReference>